<dbReference type="InterPro" id="IPR002372">
    <property type="entry name" value="PQQ_rpt_dom"/>
</dbReference>
<gene>
    <name evidence="2" type="ORF">METZ01_LOCUS393251</name>
</gene>
<dbReference type="Pfam" id="PF01011">
    <property type="entry name" value="PQQ"/>
    <property type="match status" value="1"/>
</dbReference>
<organism evidence="2">
    <name type="scientific">marine metagenome</name>
    <dbReference type="NCBI Taxonomy" id="408172"/>
    <lineage>
        <taxon>unclassified sequences</taxon>
        <taxon>metagenomes</taxon>
        <taxon>ecological metagenomes</taxon>
    </lineage>
</organism>
<dbReference type="AlphaFoldDB" id="A0A382V1W3"/>
<dbReference type="Gene3D" id="2.140.10.10">
    <property type="entry name" value="Quinoprotein alcohol dehydrogenase-like superfamily"/>
    <property type="match status" value="1"/>
</dbReference>
<dbReference type="SUPFAM" id="SSF50998">
    <property type="entry name" value="Quinoprotein alcohol dehydrogenase-like"/>
    <property type="match status" value="1"/>
</dbReference>
<protein>
    <recommendedName>
        <fullName evidence="1">Pyrrolo-quinoline quinone repeat domain-containing protein</fullName>
    </recommendedName>
</protein>
<dbReference type="EMBL" id="UINC01148486">
    <property type="protein sequence ID" value="SVD40397.1"/>
    <property type="molecule type" value="Genomic_DNA"/>
</dbReference>
<feature type="domain" description="Pyrrolo-quinoline quinone repeat" evidence="1">
    <location>
        <begin position="40"/>
        <end position="107"/>
    </location>
</feature>
<reference evidence="2" key="1">
    <citation type="submission" date="2018-05" db="EMBL/GenBank/DDBJ databases">
        <authorList>
            <person name="Lanie J.A."/>
            <person name="Ng W.-L."/>
            <person name="Kazmierczak K.M."/>
            <person name="Andrzejewski T.M."/>
            <person name="Davidsen T.M."/>
            <person name="Wayne K.J."/>
            <person name="Tettelin H."/>
            <person name="Glass J.I."/>
            <person name="Rusch D."/>
            <person name="Podicherti R."/>
            <person name="Tsui H.-C.T."/>
            <person name="Winkler M.E."/>
        </authorList>
    </citation>
    <scope>NUCLEOTIDE SEQUENCE</scope>
</reference>
<sequence length="107" mass="12119">MLNSRFIWSIYGLLFLFHAELTAQVPYQRLVDAQGDLANWLTYSGTYNGHRFSPLDEINNETVENLVPKWVYQVKNPGIVETTPLVVDGVMYLTEPPSNVTALDAET</sequence>
<proteinExistence type="predicted"/>
<accession>A0A382V1W3</accession>
<evidence type="ECO:0000313" key="2">
    <source>
        <dbReference type="EMBL" id="SVD40397.1"/>
    </source>
</evidence>
<evidence type="ECO:0000259" key="1">
    <source>
        <dbReference type="Pfam" id="PF01011"/>
    </source>
</evidence>
<dbReference type="InterPro" id="IPR011047">
    <property type="entry name" value="Quinoprotein_ADH-like_sf"/>
</dbReference>
<name>A0A382V1W3_9ZZZZ</name>
<feature type="non-terminal residue" evidence="2">
    <location>
        <position position="107"/>
    </location>
</feature>